<comment type="caution">
    <text evidence="2">The sequence shown here is derived from an EMBL/GenBank/DDBJ whole genome shotgun (WGS) entry which is preliminary data.</text>
</comment>
<sequence>MASKRRNMFQKNKTQETTENATIVIQQASVCANSPEATTSSEGGGTGGEDDGGSDSGGGPPSLEELEEEEMQLIRRQENMKLLDVANTLTLEQLHEFEMKQPYVDCLYTPTKPFINSFAQRQSSGWLRAEGLEWSLARDIGLNHVRCDSPYRQSYCLSILYGSPHHSRSQSVKPRSRPTYLSLPQARTRVASMPNTGAEEQYYRLRHFSITGKGVVNRGDSLRSRRSHSHNSVASTNSTNRVDLETTVIPTGYIYPQRGGSLSLRPAGTPPSGCNRLNTTRAILKGHGEAWRRCGESEPKR</sequence>
<feature type="region of interest" description="Disordered" evidence="1">
    <location>
        <begin position="1"/>
        <end position="63"/>
    </location>
</feature>
<evidence type="ECO:0000256" key="1">
    <source>
        <dbReference type="SAM" id="MobiDB-lite"/>
    </source>
</evidence>
<dbReference type="Proteomes" id="UP001558652">
    <property type="component" value="Unassembled WGS sequence"/>
</dbReference>
<name>A0ABD0XVI7_9HEMI</name>
<evidence type="ECO:0000313" key="3">
    <source>
        <dbReference type="Proteomes" id="UP001558652"/>
    </source>
</evidence>
<feature type="compositionally biased region" description="Polar residues" evidence="1">
    <location>
        <begin position="9"/>
        <end position="32"/>
    </location>
</feature>
<dbReference type="InterPro" id="IPR051641">
    <property type="entry name" value="RGK_GTP-binding_reg"/>
</dbReference>
<dbReference type="AlphaFoldDB" id="A0ABD0XVI7"/>
<accession>A0ABD0XVI7</accession>
<dbReference type="PANTHER" id="PTHR45775:SF7">
    <property type="entry name" value="RAD, GEM_KIR FAMILY MEMBER 1, ISOFORM B"/>
    <property type="match status" value="1"/>
</dbReference>
<dbReference type="EMBL" id="JBFDAA010000020">
    <property type="protein sequence ID" value="KAL1115292.1"/>
    <property type="molecule type" value="Genomic_DNA"/>
</dbReference>
<evidence type="ECO:0000313" key="2">
    <source>
        <dbReference type="EMBL" id="KAL1115292.1"/>
    </source>
</evidence>
<reference evidence="2 3" key="1">
    <citation type="submission" date="2024-07" db="EMBL/GenBank/DDBJ databases">
        <title>Chromosome-level genome assembly of the water stick insect Ranatra chinensis (Heteroptera: Nepidae).</title>
        <authorList>
            <person name="Liu X."/>
        </authorList>
    </citation>
    <scope>NUCLEOTIDE SEQUENCE [LARGE SCALE GENOMIC DNA]</scope>
    <source>
        <strain evidence="2">Cailab_2021Rc</strain>
        <tissue evidence="2">Muscle</tissue>
    </source>
</reference>
<feature type="region of interest" description="Disordered" evidence="1">
    <location>
        <begin position="220"/>
        <end position="239"/>
    </location>
</feature>
<protein>
    <submittedName>
        <fullName evidence="2">Uncharacterized protein</fullName>
    </submittedName>
</protein>
<dbReference type="PANTHER" id="PTHR45775">
    <property type="entry name" value="RAD, GEM/KIR FAMILY MEMBER 2, ISOFORM C"/>
    <property type="match status" value="1"/>
</dbReference>
<gene>
    <name evidence="2" type="ORF">AAG570_007323</name>
</gene>
<organism evidence="2 3">
    <name type="scientific">Ranatra chinensis</name>
    <dbReference type="NCBI Taxonomy" id="642074"/>
    <lineage>
        <taxon>Eukaryota</taxon>
        <taxon>Metazoa</taxon>
        <taxon>Ecdysozoa</taxon>
        <taxon>Arthropoda</taxon>
        <taxon>Hexapoda</taxon>
        <taxon>Insecta</taxon>
        <taxon>Pterygota</taxon>
        <taxon>Neoptera</taxon>
        <taxon>Paraneoptera</taxon>
        <taxon>Hemiptera</taxon>
        <taxon>Heteroptera</taxon>
        <taxon>Panheteroptera</taxon>
        <taxon>Nepomorpha</taxon>
        <taxon>Nepidae</taxon>
        <taxon>Ranatrinae</taxon>
        <taxon>Ranatra</taxon>
    </lineage>
</organism>
<proteinExistence type="predicted"/>
<keyword evidence="3" id="KW-1185">Reference proteome</keyword>